<reference evidence="2 3" key="1">
    <citation type="journal article" date="2012" name="BMC Genomics">
        <title>Complete genome sequence of Saccharothrix espanaensis DSM 44229T and comparison to the other completely sequenced Pseudonocardiaceae.</title>
        <authorList>
            <person name="Strobel T."/>
            <person name="Al-Dilaimi A."/>
            <person name="Blom J."/>
            <person name="Gessner A."/>
            <person name="Kalinowski J."/>
            <person name="Luzhetska M."/>
            <person name="Puhler A."/>
            <person name="Szczepanowski R."/>
            <person name="Bechthold A."/>
            <person name="Ruckert C."/>
        </authorList>
    </citation>
    <scope>NUCLEOTIDE SEQUENCE [LARGE SCALE GENOMIC DNA]</scope>
    <source>
        <strain evidence="3">ATCC 51144 / DSM 44229 / JCM 9112 / NBRC 15066 / NRRL 15764</strain>
    </source>
</reference>
<evidence type="ECO:0000259" key="1">
    <source>
        <dbReference type="PROSITE" id="PS51340"/>
    </source>
</evidence>
<dbReference type="SUPFAM" id="SSF50800">
    <property type="entry name" value="PK beta-barrel domain-like"/>
    <property type="match status" value="1"/>
</dbReference>
<dbReference type="Proteomes" id="UP000006281">
    <property type="component" value="Chromosome"/>
</dbReference>
<dbReference type="Pfam" id="PF03473">
    <property type="entry name" value="MOSC"/>
    <property type="match status" value="1"/>
</dbReference>
<evidence type="ECO:0000313" key="3">
    <source>
        <dbReference type="Proteomes" id="UP000006281"/>
    </source>
</evidence>
<dbReference type="InterPro" id="IPR005303">
    <property type="entry name" value="MOCOS_middle"/>
</dbReference>
<dbReference type="GO" id="GO:0030151">
    <property type="term" value="F:molybdenum ion binding"/>
    <property type="evidence" value="ECO:0007669"/>
    <property type="project" value="InterPro"/>
</dbReference>
<sequence length="233" mass="25353">MSTVSTVVGRVAALHRYPVKSMAGEPLDHADVAWHGLAEDRRWGFVREGQTRNGFPWLTLRQRPELVRYRPRLAEGTVVVRTPSGHEHDVADPALAAELGGRPMKLDRGAFDSAPVSLITARSVAAVGATDERRFRPNVLVDAEGEFPEAAWVGAALAIGQAVLRVDREDRRCGVVSVDPDTGRRDPAVLRAVATLHDMTLGVYASVVKPGRISVGDRVVLVADRARAFAQLW</sequence>
<dbReference type="RefSeq" id="WP_015101384.1">
    <property type="nucleotide sequence ID" value="NC_019673.1"/>
</dbReference>
<dbReference type="BioCyc" id="SESP1179773:BN6_RS19285-MONOMER"/>
<dbReference type="Pfam" id="PF03476">
    <property type="entry name" value="MOSC_N"/>
    <property type="match status" value="1"/>
</dbReference>
<keyword evidence="3" id="KW-1185">Reference proteome</keyword>
<proteinExistence type="predicted"/>
<dbReference type="GO" id="GO:0030170">
    <property type="term" value="F:pyridoxal phosphate binding"/>
    <property type="evidence" value="ECO:0007669"/>
    <property type="project" value="InterPro"/>
</dbReference>
<dbReference type="KEGG" id="sesp:BN6_39850"/>
<dbReference type="PROSITE" id="PS51340">
    <property type="entry name" value="MOSC"/>
    <property type="match status" value="1"/>
</dbReference>
<dbReference type="InterPro" id="IPR011037">
    <property type="entry name" value="Pyrv_Knase-like_insert_dom_sf"/>
</dbReference>
<dbReference type="eggNOG" id="COG3217">
    <property type="taxonomic scope" value="Bacteria"/>
</dbReference>
<dbReference type="GO" id="GO:0003824">
    <property type="term" value="F:catalytic activity"/>
    <property type="evidence" value="ECO:0007669"/>
    <property type="project" value="InterPro"/>
</dbReference>
<dbReference type="AlphaFoldDB" id="K0K141"/>
<gene>
    <name evidence="2" type="ordered locus">BN6_39850</name>
</gene>
<feature type="domain" description="MOSC" evidence="1">
    <location>
        <begin position="92"/>
        <end position="222"/>
    </location>
</feature>
<accession>K0K141</accession>
<dbReference type="InterPro" id="IPR005302">
    <property type="entry name" value="MoCF_Sase_C"/>
</dbReference>
<dbReference type="HOGENOM" id="CLU_028286_4_1_11"/>
<organism evidence="2 3">
    <name type="scientific">Saccharothrix espanaensis (strain ATCC 51144 / DSM 44229 / JCM 9112 / NBRC 15066 / NRRL 15764)</name>
    <dbReference type="NCBI Taxonomy" id="1179773"/>
    <lineage>
        <taxon>Bacteria</taxon>
        <taxon>Bacillati</taxon>
        <taxon>Actinomycetota</taxon>
        <taxon>Actinomycetes</taxon>
        <taxon>Pseudonocardiales</taxon>
        <taxon>Pseudonocardiaceae</taxon>
        <taxon>Saccharothrix</taxon>
    </lineage>
</organism>
<evidence type="ECO:0000313" key="2">
    <source>
        <dbReference type="EMBL" id="CCH31272.1"/>
    </source>
</evidence>
<dbReference type="Gene3D" id="2.40.33.20">
    <property type="entry name" value="PK beta-barrel domain-like"/>
    <property type="match status" value="1"/>
</dbReference>
<dbReference type="EMBL" id="HE804045">
    <property type="protein sequence ID" value="CCH31272.1"/>
    <property type="molecule type" value="Genomic_DNA"/>
</dbReference>
<name>K0K141_SACES</name>
<protein>
    <recommendedName>
        <fullName evidence="1">MOSC domain-containing protein</fullName>
    </recommendedName>
</protein>
<dbReference type="PATRIC" id="fig|1179773.3.peg.3987"/>